<feature type="signal peptide" evidence="2">
    <location>
        <begin position="1"/>
        <end position="26"/>
    </location>
</feature>
<name>A0A432VY90_9GAMM</name>
<evidence type="ECO:0000259" key="3">
    <source>
        <dbReference type="Pfam" id="PF13505"/>
    </source>
</evidence>
<comment type="caution">
    <text evidence="4">The sequence shown here is derived from an EMBL/GenBank/DDBJ whole genome shotgun (WGS) entry which is preliminary data.</text>
</comment>
<feature type="chain" id="PRO_5019104033" description="Outer membrane protein beta-barrel domain-containing protein" evidence="2">
    <location>
        <begin position="27"/>
        <end position="175"/>
    </location>
</feature>
<dbReference type="OrthoDB" id="6398913at2"/>
<protein>
    <recommendedName>
        <fullName evidence="3">Outer membrane protein beta-barrel domain-containing protein</fullName>
    </recommendedName>
</protein>
<keyword evidence="1 2" id="KW-0732">Signal</keyword>
<accession>A0A432VY90</accession>
<evidence type="ECO:0000313" key="4">
    <source>
        <dbReference type="EMBL" id="RUO21661.1"/>
    </source>
</evidence>
<proteinExistence type="predicted"/>
<evidence type="ECO:0000256" key="2">
    <source>
        <dbReference type="SAM" id="SignalP"/>
    </source>
</evidence>
<dbReference type="Proteomes" id="UP000288212">
    <property type="component" value="Unassembled WGS sequence"/>
</dbReference>
<dbReference type="Pfam" id="PF13505">
    <property type="entry name" value="OMP_b-brl"/>
    <property type="match status" value="1"/>
</dbReference>
<evidence type="ECO:0000256" key="1">
    <source>
        <dbReference type="ARBA" id="ARBA00022729"/>
    </source>
</evidence>
<gene>
    <name evidence="4" type="ORF">CWE06_02070</name>
</gene>
<sequence length="175" mass="18977">MKNKSAKSLLIGSAIVGALALGSASASETPWHNYISGGYYDFGDSGFFIDGAAQVNEQFVLNAEIGDTNFTSVRIGGRFLTGVDLGTAPLFLSLGYADYSRGFDGVYFGAGITHPLDTNIHSIFELNHDTAGDGFWRFRSGLMYHLNENLSVQGSYSLNTDSVRNEFKLGVAYRF</sequence>
<feature type="domain" description="Outer membrane protein beta-barrel" evidence="3">
    <location>
        <begin position="16"/>
        <end position="175"/>
    </location>
</feature>
<organism evidence="4 5">
    <name type="scientific">Aliidiomarina haloalkalitolerans</name>
    <dbReference type="NCBI Taxonomy" id="859059"/>
    <lineage>
        <taxon>Bacteria</taxon>
        <taxon>Pseudomonadati</taxon>
        <taxon>Pseudomonadota</taxon>
        <taxon>Gammaproteobacteria</taxon>
        <taxon>Alteromonadales</taxon>
        <taxon>Idiomarinaceae</taxon>
        <taxon>Aliidiomarina</taxon>
    </lineage>
</organism>
<reference evidence="4 5" key="1">
    <citation type="journal article" date="2011" name="Front. Microbiol.">
        <title>Genomic signatures of strain selection and enhancement in Bacillus atrophaeus var. globigii, a historical biowarfare simulant.</title>
        <authorList>
            <person name="Gibbons H.S."/>
            <person name="Broomall S.M."/>
            <person name="McNew L.A."/>
            <person name="Daligault H."/>
            <person name="Chapman C."/>
            <person name="Bruce D."/>
            <person name="Karavis M."/>
            <person name="Krepps M."/>
            <person name="McGregor P.A."/>
            <person name="Hong C."/>
            <person name="Park K.H."/>
            <person name="Akmal A."/>
            <person name="Feldman A."/>
            <person name="Lin J.S."/>
            <person name="Chang W.E."/>
            <person name="Higgs B.W."/>
            <person name="Demirev P."/>
            <person name="Lindquist J."/>
            <person name="Liem A."/>
            <person name="Fochler E."/>
            <person name="Read T.D."/>
            <person name="Tapia R."/>
            <person name="Johnson S."/>
            <person name="Bishop-Lilly K.A."/>
            <person name="Detter C."/>
            <person name="Han C."/>
            <person name="Sozhamannan S."/>
            <person name="Rosenzweig C.N."/>
            <person name="Skowronski E.W."/>
        </authorList>
    </citation>
    <scope>NUCLEOTIDE SEQUENCE [LARGE SCALE GENOMIC DNA]</scope>
    <source>
        <strain evidence="4 5">AK5</strain>
    </source>
</reference>
<dbReference type="InterPro" id="IPR027385">
    <property type="entry name" value="Beta-barrel_OMP"/>
</dbReference>
<dbReference type="AlphaFoldDB" id="A0A432VY90"/>
<dbReference type="EMBL" id="PIPI01000001">
    <property type="protein sequence ID" value="RUO21661.1"/>
    <property type="molecule type" value="Genomic_DNA"/>
</dbReference>
<evidence type="ECO:0000313" key="5">
    <source>
        <dbReference type="Proteomes" id="UP000288212"/>
    </source>
</evidence>
<keyword evidence="5" id="KW-1185">Reference proteome</keyword>
<dbReference type="RefSeq" id="WP_126790692.1">
    <property type="nucleotide sequence ID" value="NZ_PIPI01000001.1"/>
</dbReference>